<dbReference type="GO" id="GO:0005886">
    <property type="term" value="C:plasma membrane"/>
    <property type="evidence" value="ECO:0007669"/>
    <property type="project" value="UniProtKB-SubCell"/>
</dbReference>
<gene>
    <name evidence="11" type="ORF">GSONMT00079194001</name>
</gene>
<feature type="domain" description="GPR158/179 extracellular" evidence="10">
    <location>
        <begin position="257"/>
        <end position="294"/>
    </location>
</feature>
<dbReference type="InterPro" id="IPR054714">
    <property type="entry name" value="GPR158_179_extracellular"/>
</dbReference>
<evidence type="ECO:0000256" key="7">
    <source>
        <dbReference type="ARBA" id="ARBA00023180"/>
    </source>
</evidence>
<dbReference type="Pfam" id="PF22572">
    <property type="entry name" value="GPR158_179_EC"/>
    <property type="match status" value="1"/>
</dbReference>
<name>A0A060VW79_ONCMY</name>
<dbReference type="Gene3D" id="3.30.450.20">
    <property type="entry name" value="PAS domain"/>
    <property type="match status" value="1"/>
</dbReference>
<keyword evidence="8" id="KW-0807">Transducer</keyword>
<evidence type="ECO:0000256" key="9">
    <source>
        <dbReference type="SAM" id="SignalP"/>
    </source>
</evidence>
<dbReference type="InterPro" id="IPR043458">
    <property type="entry name" value="GPR158/179"/>
</dbReference>
<dbReference type="PANTHER" id="PTHR32546">
    <property type="entry name" value="G-PROTEIN COUPLED RECEPTOR 158-RELATED"/>
    <property type="match status" value="1"/>
</dbReference>
<accession>A0A060VW79</accession>
<keyword evidence="6" id="KW-0675">Receptor</keyword>
<keyword evidence="3" id="KW-1003">Cell membrane</keyword>
<proteinExistence type="inferred from homology"/>
<dbReference type="STRING" id="8022.A0A060VW79"/>
<evidence type="ECO:0000256" key="3">
    <source>
        <dbReference type="ARBA" id="ARBA00022475"/>
    </source>
</evidence>
<protein>
    <recommendedName>
        <fullName evidence="10">GPR158/179 extracellular domain-containing protein</fullName>
    </recommendedName>
</protein>
<feature type="chain" id="PRO_5001593708" description="GPR158/179 extracellular domain-containing protein" evidence="9">
    <location>
        <begin position="18"/>
        <end position="296"/>
    </location>
</feature>
<organism evidence="11 12">
    <name type="scientific">Oncorhynchus mykiss</name>
    <name type="common">Rainbow trout</name>
    <name type="synonym">Salmo gairdneri</name>
    <dbReference type="NCBI Taxonomy" id="8022"/>
    <lineage>
        <taxon>Eukaryota</taxon>
        <taxon>Metazoa</taxon>
        <taxon>Chordata</taxon>
        <taxon>Craniata</taxon>
        <taxon>Vertebrata</taxon>
        <taxon>Euteleostomi</taxon>
        <taxon>Actinopterygii</taxon>
        <taxon>Neopterygii</taxon>
        <taxon>Teleostei</taxon>
        <taxon>Protacanthopterygii</taxon>
        <taxon>Salmoniformes</taxon>
        <taxon>Salmonidae</taxon>
        <taxon>Salmoninae</taxon>
        <taxon>Oncorhynchus</taxon>
    </lineage>
</organism>
<feature type="signal peptide" evidence="9">
    <location>
        <begin position="1"/>
        <end position="17"/>
    </location>
</feature>
<dbReference type="GO" id="GO:0004930">
    <property type="term" value="F:G protein-coupled receptor activity"/>
    <property type="evidence" value="ECO:0007669"/>
    <property type="project" value="UniProtKB-KW"/>
</dbReference>
<dbReference type="PaxDb" id="8022-A0A060VW79"/>
<dbReference type="Proteomes" id="UP000193380">
    <property type="component" value="Unassembled WGS sequence"/>
</dbReference>
<keyword evidence="7" id="KW-0325">Glycoprotein</keyword>
<evidence type="ECO:0000256" key="5">
    <source>
        <dbReference type="ARBA" id="ARBA00023040"/>
    </source>
</evidence>
<evidence type="ECO:0000313" key="12">
    <source>
        <dbReference type="Proteomes" id="UP000193380"/>
    </source>
</evidence>
<keyword evidence="5" id="KW-0297">G-protein coupled receptor</keyword>
<sequence length="296" mass="33987">MAVFRLSILLQVGFVIGSNYRHVEWPVHERDIRAQQPIYNTHIKYQQAHLRASHLPKGATERSVLPQTIEEHLPRVVTAFLHTGDSTTLKHANCSRRYELSALRGRSHTAPHYTMHSVLDTVMHATNFLNMILQANRSREQSLRRDIEWYHALVRSILEGDSKIHRAVVIFNTESSAQGPSVFLQATRAGGEIVLQDLSSTAHHHLKNRTAETEWYHDIKDKKKPHFHKRVLSQDITSVDASLKRGESFIPDKSHIKWSAPYLECEHGNFIPRWLLTLSAGFYGLKPNLAPEFRYG</sequence>
<evidence type="ECO:0000259" key="10">
    <source>
        <dbReference type="Pfam" id="PF22572"/>
    </source>
</evidence>
<evidence type="ECO:0000256" key="6">
    <source>
        <dbReference type="ARBA" id="ARBA00023170"/>
    </source>
</evidence>
<evidence type="ECO:0000256" key="2">
    <source>
        <dbReference type="ARBA" id="ARBA00007242"/>
    </source>
</evidence>
<dbReference type="AlphaFoldDB" id="A0A060VW79"/>
<dbReference type="PANTHER" id="PTHR32546:SF11">
    <property type="entry name" value="G-PROTEIN COUPLED RECEPTOR 158-RELATED"/>
    <property type="match status" value="1"/>
</dbReference>
<dbReference type="EMBL" id="FR904316">
    <property type="protein sequence ID" value="CDQ59081.1"/>
    <property type="molecule type" value="Genomic_DNA"/>
</dbReference>
<evidence type="ECO:0000256" key="8">
    <source>
        <dbReference type="ARBA" id="ARBA00023224"/>
    </source>
</evidence>
<comment type="similarity">
    <text evidence="2">Belongs to the G-protein coupled receptor 3 family.</text>
</comment>
<evidence type="ECO:0000313" key="11">
    <source>
        <dbReference type="EMBL" id="CDQ59081.1"/>
    </source>
</evidence>
<evidence type="ECO:0000256" key="1">
    <source>
        <dbReference type="ARBA" id="ARBA00004651"/>
    </source>
</evidence>
<comment type="subcellular location">
    <subcellularLocation>
        <location evidence="1">Cell membrane</location>
        <topology evidence="1">Multi-pass membrane protein</topology>
    </subcellularLocation>
</comment>
<reference evidence="11" key="1">
    <citation type="journal article" date="2014" name="Nat. Commun.">
        <title>The rainbow trout genome provides novel insights into evolution after whole-genome duplication in vertebrates.</title>
        <authorList>
            <person name="Berthelot C."/>
            <person name="Brunet F."/>
            <person name="Chalopin D."/>
            <person name="Juanchich A."/>
            <person name="Bernard M."/>
            <person name="Noel B."/>
            <person name="Bento P."/>
            <person name="Da Silva C."/>
            <person name="Labadie K."/>
            <person name="Alberti A."/>
            <person name="Aury J.M."/>
            <person name="Louis A."/>
            <person name="Dehais P."/>
            <person name="Bardou P."/>
            <person name="Montfort J."/>
            <person name="Klopp C."/>
            <person name="Cabau C."/>
            <person name="Gaspin C."/>
            <person name="Thorgaard G.H."/>
            <person name="Boussaha M."/>
            <person name="Quillet E."/>
            <person name="Guyomard R."/>
            <person name="Galiana D."/>
            <person name="Bobe J."/>
            <person name="Volff J.N."/>
            <person name="Genet C."/>
            <person name="Wincker P."/>
            <person name="Jaillon O."/>
            <person name="Roest Crollius H."/>
            <person name="Guiguen Y."/>
        </authorList>
    </citation>
    <scope>NUCLEOTIDE SEQUENCE [LARGE SCALE GENOMIC DNA]</scope>
</reference>
<reference evidence="11" key="2">
    <citation type="submission" date="2014-03" db="EMBL/GenBank/DDBJ databases">
        <authorList>
            <person name="Genoscope - CEA"/>
        </authorList>
    </citation>
    <scope>NUCLEOTIDE SEQUENCE</scope>
</reference>
<keyword evidence="3" id="KW-0472">Membrane</keyword>
<evidence type="ECO:0000256" key="4">
    <source>
        <dbReference type="ARBA" id="ARBA00022729"/>
    </source>
</evidence>
<keyword evidence="4 9" id="KW-0732">Signal</keyword>